<dbReference type="OMA" id="ISINCKK"/>
<accession>T1JF87</accession>
<organism evidence="1 2">
    <name type="scientific">Strigamia maritima</name>
    <name type="common">European centipede</name>
    <name type="synonym">Geophilus maritimus</name>
    <dbReference type="NCBI Taxonomy" id="126957"/>
    <lineage>
        <taxon>Eukaryota</taxon>
        <taxon>Metazoa</taxon>
        <taxon>Ecdysozoa</taxon>
        <taxon>Arthropoda</taxon>
        <taxon>Myriapoda</taxon>
        <taxon>Chilopoda</taxon>
        <taxon>Pleurostigmophora</taxon>
        <taxon>Geophilomorpha</taxon>
        <taxon>Linotaeniidae</taxon>
        <taxon>Strigamia</taxon>
    </lineage>
</organism>
<dbReference type="Proteomes" id="UP000014500">
    <property type="component" value="Unassembled WGS sequence"/>
</dbReference>
<dbReference type="EnsemblMetazoa" id="SMAR012498-RA">
    <property type="protein sequence ID" value="SMAR012498-PA"/>
    <property type="gene ID" value="SMAR012498"/>
</dbReference>
<protein>
    <submittedName>
        <fullName evidence="1">Uncharacterized protein</fullName>
    </submittedName>
</protein>
<keyword evidence="2" id="KW-1185">Reference proteome</keyword>
<dbReference type="PhylomeDB" id="T1JF87"/>
<dbReference type="EMBL" id="JH432147">
    <property type="status" value="NOT_ANNOTATED_CDS"/>
    <property type="molecule type" value="Genomic_DNA"/>
</dbReference>
<evidence type="ECO:0000313" key="1">
    <source>
        <dbReference type="EnsemblMetazoa" id="SMAR012498-PA"/>
    </source>
</evidence>
<evidence type="ECO:0000313" key="2">
    <source>
        <dbReference type="Proteomes" id="UP000014500"/>
    </source>
</evidence>
<name>T1JF87_STRMM</name>
<dbReference type="HOGENOM" id="CLU_027989_0_0_1"/>
<proteinExistence type="predicted"/>
<reference evidence="1" key="2">
    <citation type="submission" date="2015-02" db="UniProtKB">
        <authorList>
            <consortium name="EnsemblMetazoa"/>
        </authorList>
    </citation>
    <scope>IDENTIFICATION</scope>
</reference>
<sequence length="700" mass="81988">MRSVLDLPSLKHMTLANISVLLWKYHCNISINCKKMATSKKKKQWIPFQEAVCKLVDIFVIPDNLKPILCTLVQHIGRELWDLLNFLVIHVFNSVKFLEMKLVKSIISCTQWSIHGKLDMTKTVRVILQLEDLTVKTRFDIACLCCVAEVIEDVWNEFSDVLKKDFDKKEADESDLKIFMYKFWKKLTVKTNTSNLPSAKKMNMFFLSITHKNQCAVEYFWSIMKLCERNAVVKLLVQKETKLHDLIYPTVDSYGNASNDFRTGTFETGILDFLFSQMNEQQIHEFLFSEEWYGFRPFLPFLLDFMDVESFNPTLQSILKSVTGDEFYDIINRTDDPSSEVMNCLTDLWINSPAERKICYNDHKFSFLFPRLCSMENVENMDLLLRNESVKNRMKILSRSVALATHSGIDSRVSILPINWEFMEFMAKKYLTINQEMKKFKKYCCFLAYDICCALTRSRENQWPIIDRVLTHCFENVEEISKFKKCLAFNYFTNYQTKGPLFMERFLHFLDFTSSDDVISHLVAKDILENYSVLCCLRFCLKRDMKSIELLFKDVCVTSIRRILFMCFYKMVARTSSDIKWDWNFITLVASKLIEEENEMMIFKQNCQCMAYKVCFDGLVKFSGGVPGPIWDNFLNFCYSNTSEISYLKKCVGGAVASFWTLLVDHGTGYDTTFTPKLYMMFKCFGFTEDETSDILSIYL</sequence>
<dbReference type="AlphaFoldDB" id="T1JF87"/>
<reference evidence="2" key="1">
    <citation type="submission" date="2011-05" db="EMBL/GenBank/DDBJ databases">
        <authorList>
            <person name="Richards S.R."/>
            <person name="Qu J."/>
            <person name="Jiang H."/>
            <person name="Jhangiani S.N."/>
            <person name="Agravi P."/>
            <person name="Goodspeed R."/>
            <person name="Gross S."/>
            <person name="Mandapat C."/>
            <person name="Jackson L."/>
            <person name="Mathew T."/>
            <person name="Pu L."/>
            <person name="Thornton R."/>
            <person name="Saada N."/>
            <person name="Wilczek-Boney K.B."/>
            <person name="Lee S."/>
            <person name="Kovar C."/>
            <person name="Wu Y."/>
            <person name="Scherer S.E."/>
            <person name="Worley K.C."/>
            <person name="Muzny D.M."/>
            <person name="Gibbs R."/>
        </authorList>
    </citation>
    <scope>NUCLEOTIDE SEQUENCE</scope>
    <source>
        <strain evidence="2">Brora</strain>
    </source>
</reference>